<dbReference type="InterPro" id="IPR005913">
    <property type="entry name" value="dTDP_dehydrorham_reduct"/>
</dbReference>
<dbReference type="OrthoDB" id="9803892at2"/>
<comment type="similarity">
    <text evidence="2 6">Belongs to the dTDP-4-dehydrorhamnose reductase family.</text>
</comment>
<dbReference type="Pfam" id="PF04321">
    <property type="entry name" value="RmlD_sub_bind"/>
    <property type="match status" value="1"/>
</dbReference>
<dbReference type="Gene3D" id="3.40.50.720">
    <property type="entry name" value="NAD(P)-binding Rossmann-like Domain"/>
    <property type="match status" value="1"/>
</dbReference>
<dbReference type="RefSeq" id="WP_133995494.1">
    <property type="nucleotide sequence ID" value="NZ_SODV01000002.1"/>
</dbReference>
<evidence type="ECO:0000256" key="1">
    <source>
        <dbReference type="ARBA" id="ARBA00004781"/>
    </source>
</evidence>
<dbReference type="InterPro" id="IPR036291">
    <property type="entry name" value="NAD(P)-bd_dom_sf"/>
</dbReference>
<accession>A0A4R8DE68</accession>
<dbReference type="InterPro" id="IPR029903">
    <property type="entry name" value="RmlD-like-bd"/>
</dbReference>
<dbReference type="CDD" id="cd05254">
    <property type="entry name" value="dTDP_HR_like_SDR_e"/>
    <property type="match status" value="1"/>
</dbReference>
<evidence type="ECO:0000256" key="4">
    <source>
        <dbReference type="ARBA" id="ARBA00017099"/>
    </source>
</evidence>
<dbReference type="Proteomes" id="UP000294498">
    <property type="component" value="Unassembled WGS sequence"/>
</dbReference>
<keyword evidence="9" id="KW-1185">Reference proteome</keyword>
<dbReference type="SUPFAM" id="SSF51735">
    <property type="entry name" value="NAD(P)-binding Rossmann-fold domains"/>
    <property type="match status" value="1"/>
</dbReference>
<keyword evidence="6" id="KW-0521">NADP</keyword>
<evidence type="ECO:0000259" key="7">
    <source>
        <dbReference type="Pfam" id="PF04321"/>
    </source>
</evidence>
<dbReference type="EMBL" id="SODV01000002">
    <property type="protein sequence ID" value="TDW95801.1"/>
    <property type="molecule type" value="Genomic_DNA"/>
</dbReference>
<evidence type="ECO:0000256" key="6">
    <source>
        <dbReference type="RuleBase" id="RU364082"/>
    </source>
</evidence>
<dbReference type="UniPathway" id="UPA00124"/>
<dbReference type="GO" id="GO:0008831">
    <property type="term" value="F:dTDP-4-dehydrorhamnose reductase activity"/>
    <property type="evidence" value="ECO:0007669"/>
    <property type="project" value="UniProtKB-EC"/>
</dbReference>
<keyword evidence="6" id="KW-0560">Oxidoreductase</keyword>
<gene>
    <name evidence="8" type="ORF">EDB95_3612</name>
</gene>
<feature type="domain" description="RmlD-like substrate binding" evidence="7">
    <location>
        <begin position="1"/>
        <end position="286"/>
    </location>
</feature>
<evidence type="ECO:0000313" key="9">
    <source>
        <dbReference type="Proteomes" id="UP000294498"/>
    </source>
</evidence>
<sequence>MNILVTGAGGQLGSELRDLAEAHSDWTFHFFDRSDLPLDNAGLLAEAFDRVQPSVCINAAAYTAVDKAESEKEQAYAINGTAVGALALLCARYNALLLHVSTDYVFNGEGKQPYRETDPVSPLGVYGASKLEGERLALAAHKKVVIVRTSWVYSYYGKNFVKTMLRLLREKESIGVVADQLGRPTYARNLAKALLGIVAEYKQCSDNRFHGVYHYADRGEITWFDLASAVKELIQAPCVIHPLTTAQYPTPARRPAYSVLDTTRIEEAFDVDICDWKDSLRRCLARF</sequence>
<name>A0A4R8DE68_9BACT</name>
<comment type="catalytic activity">
    <reaction evidence="5">
        <text>dTDP-beta-L-rhamnose + NADP(+) = dTDP-4-dehydro-beta-L-rhamnose + NADPH + H(+)</text>
        <dbReference type="Rhea" id="RHEA:21796"/>
        <dbReference type="ChEBI" id="CHEBI:15378"/>
        <dbReference type="ChEBI" id="CHEBI:57510"/>
        <dbReference type="ChEBI" id="CHEBI:57783"/>
        <dbReference type="ChEBI" id="CHEBI:58349"/>
        <dbReference type="ChEBI" id="CHEBI:62830"/>
        <dbReference type="EC" id="1.1.1.133"/>
    </reaction>
</comment>
<comment type="pathway">
    <text evidence="1 6">Carbohydrate biosynthesis; dTDP-L-rhamnose biosynthesis.</text>
</comment>
<proteinExistence type="inferred from homology"/>
<dbReference type="PANTHER" id="PTHR10491">
    <property type="entry name" value="DTDP-4-DEHYDRORHAMNOSE REDUCTASE"/>
    <property type="match status" value="1"/>
</dbReference>
<comment type="function">
    <text evidence="6">Catalyzes the reduction of dTDP-6-deoxy-L-lyxo-4-hexulose to yield dTDP-L-rhamnose.</text>
</comment>
<dbReference type="AlphaFoldDB" id="A0A4R8DE68"/>
<evidence type="ECO:0000313" key="8">
    <source>
        <dbReference type="EMBL" id="TDW95801.1"/>
    </source>
</evidence>
<reference evidence="8 9" key="1">
    <citation type="submission" date="2019-03" db="EMBL/GenBank/DDBJ databases">
        <title>Genomic Encyclopedia of Type Strains, Phase IV (KMG-IV): sequencing the most valuable type-strain genomes for metagenomic binning, comparative biology and taxonomic classification.</title>
        <authorList>
            <person name="Goeker M."/>
        </authorList>
    </citation>
    <scope>NUCLEOTIDE SEQUENCE [LARGE SCALE GENOMIC DNA]</scope>
    <source>
        <strain evidence="8 9">DSM 100059</strain>
    </source>
</reference>
<dbReference type="NCBIfam" id="TIGR01214">
    <property type="entry name" value="rmlD"/>
    <property type="match status" value="1"/>
</dbReference>
<dbReference type="GO" id="GO:0019305">
    <property type="term" value="P:dTDP-rhamnose biosynthetic process"/>
    <property type="evidence" value="ECO:0007669"/>
    <property type="project" value="UniProtKB-UniPathway"/>
</dbReference>
<evidence type="ECO:0000256" key="3">
    <source>
        <dbReference type="ARBA" id="ARBA00012929"/>
    </source>
</evidence>
<dbReference type="PANTHER" id="PTHR10491:SF4">
    <property type="entry name" value="METHIONINE ADENOSYLTRANSFERASE 2 SUBUNIT BETA"/>
    <property type="match status" value="1"/>
</dbReference>
<evidence type="ECO:0000256" key="5">
    <source>
        <dbReference type="ARBA" id="ARBA00048200"/>
    </source>
</evidence>
<organism evidence="8 9">
    <name type="scientific">Dinghuibacter silviterrae</name>
    <dbReference type="NCBI Taxonomy" id="1539049"/>
    <lineage>
        <taxon>Bacteria</taxon>
        <taxon>Pseudomonadati</taxon>
        <taxon>Bacteroidota</taxon>
        <taxon>Chitinophagia</taxon>
        <taxon>Chitinophagales</taxon>
        <taxon>Chitinophagaceae</taxon>
        <taxon>Dinghuibacter</taxon>
    </lineage>
</organism>
<evidence type="ECO:0000256" key="2">
    <source>
        <dbReference type="ARBA" id="ARBA00010944"/>
    </source>
</evidence>
<dbReference type="GO" id="GO:0005829">
    <property type="term" value="C:cytosol"/>
    <property type="evidence" value="ECO:0007669"/>
    <property type="project" value="TreeGrafter"/>
</dbReference>
<dbReference type="Gene3D" id="3.90.25.10">
    <property type="entry name" value="UDP-galactose 4-epimerase, domain 1"/>
    <property type="match status" value="1"/>
</dbReference>
<dbReference type="EC" id="1.1.1.133" evidence="3 6"/>
<comment type="caution">
    <text evidence="8">The sequence shown here is derived from an EMBL/GenBank/DDBJ whole genome shotgun (WGS) entry which is preliminary data.</text>
</comment>
<protein>
    <recommendedName>
        <fullName evidence="4 6">dTDP-4-dehydrorhamnose reductase</fullName>
        <ecNumber evidence="3 6">1.1.1.133</ecNumber>
    </recommendedName>
</protein>